<sequence>MNFQDLLMQFFSPQYTTNPWFPDMLSATIVALIIAVAMNFAFAMLRKKTTDIEKMNRVMKETNEWRKQYTEAIKKQDKPRIEELKKKQAYVNKMALEMQQQQMRPMLIYMVPSFLIWIFVFPAIFGGTVAMSPIELPFVTCSQDNVNTDTQTRTNEDGTTALTGPCRIPGQVYLWGWFLIGSFGFSGIISKITKTSMPSMT</sequence>
<dbReference type="InterPro" id="IPR002809">
    <property type="entry name" value="EMC3/TMCO1"/>
</dbReference>
<dbReference type="SMART" id="SM01415">
    <property type="entry name" value="DUF106"/>
    <property type="match status" value="1"/>
</dbReference>
<dbReference type="GeneID" id="13796380"/>
<dbReference type="RefSeq" id="WP_015017726.1">
    <property type="nucleotide sequence ID" value="NC_018719.1"/>
</dbReference>
<keyword evidence="2 5" id="KW-0812">Transmembrane</keyword>
<dbReference type="InParanoid" id="K0IEC6"/>
<comment type="subcellular location">
    <subcellularLocation>
        <location evidence="1">Membrane</location>
        <topology evidence="1">Multi-pass membrane protein</topology>
    </subcellularLocation>
</comment>
<evidence type="ECO:0000313" key="7">
    <source>
        <dbReference type="Proteomes" id="UP000008037"/>
    </source>
</evidence>
<evidence type="ECO:0000313" key="6">
    <source>
        <dbReference type="EMBL" id="AFU57153.1"/>
    </source>
</evidence>
<dbReference type="PANTHER" id="PTHR42198:SF1">
    <property type="entry name" value="INTEGRAL MEMBRANE PROTEIN"/>
    <property type="match status" value="1"/>
</dbReference>
<evidence type="ECO:0000256" key="2">
    <source>
        <dbReference type="ARBA" id="ARBA00022692"/>
    </source>
</evidence>
<name>K0IEC6_NITGG</name>
<keyword evidence="4 5" id="KW-0472">Membrane</keyword>
<dbReference type="HOGENOM" id="CLU_1335111_0_0_2"/>
<keyword evidence="3 5" id="KW-1133">Transmembrane helix</keyword>
<gene>
    <name evidence="6" type="ordered locus">Ngar_c02040</name>
</gene>
<dbReference type="Proteomes" id="UP000008037">
    <property type="component" value="Chromosome"/>
</dbReference>
<dbReference type="InterPro" id="IPR038978">
    <property type="entry name" value="MJ0935"/>
</dbReference>
<reference evidence="6 7" key="1">
    <citation type="journal article" date="2012" name="Environ. Microbiol.">
        <title>The genome of the ammonia-oxidizing Candidatus Nitrososphaera gargensis: insights into metabolic versatility and environmental adaptations.</title>
        <authorList>
            <person name="Spang A."/>
            <person name="Poehlein A."/>
            <person name="Offre P."/>
            <person name="Zumbragel S."/>
            <person name="Haider S."/>
            <person name="Rychlik N."/>
            <person name="Nowka B."/>
            <person name="Schmeisser C."/>
            <person name="Lebedeva E.V."/>
            <person name="Rattei T."/>
            <person name="Bohm C."/>
            <person name="Schmid M."/>
            <person name="Galushko A."/>
            <person name="Hatzenpichler R."/>
            <person name="Weinmaier T."/>
            <person name="Daniel R."/>
            <person name="Schleper C."/>
            <person name="Spieck E."/>
            <person name="Streit W."/>
            <person name="Wagner M."/>
        </authorList>
    </citation>
    <scope>NUCLEOTIDE SEQUENCE [LARGE SCALE GENOMIC DNA]</scope>
    <source>
        <strain evidence="7">Ga9.2</strain>
    </source>
</reference>
<protein>
    <submittedName>
        <fullName evidence="6">Putative membrane protein</fullName>
    </submittedName>
</protein>
<accession>K0IEC6</accession>
<evidence type="ECO:0000256" key="5">
    <source>
        <dbReference type="SAM" id="Phobius"/>
    </source>
</evidence>
<proteinExistence type="predicted"/>
<dbReference type="Pfam" id="PF01956">
    <property type="entry name" value="EMC3_TMCO1"/>
    <property type="match status" value="1"/>
</dbReference>
<feature type="transmembrane region" description="Helical" evidence="5">
    <location>
        <begin position="20"/>
        <end position="45"/>
    </location>
</feature>
<feature type="transmembrane region" description="Helical" evidence="5">
    <location>
        <begin position="172"/>
        <end position="190"/>
    </location>
</feature>
<dbReference type="BioCyc" id="CNIT1237085:G1324-204-MONOMER"/>
<evidence type="ECO:0000256" key="3">
    <source>
        <dbReference type="ARBA" id="ARBA00022989"/>
    </source>
</evidence>
<dbReference type="KEGG" id="nga:Ngar_c02040"/>
<evidence type="ECO:0000256" key="1">
    <source>
        <dbReference type="ARBA" id="ARBA00004141"/>
    </source>
</evidence>
<feature type="transmembrane region" description="Helical" evidence="5">
    <location>
        <begin position="106"/>
        <end position="125"/>
    </location>
</feature>
<dbReference type="OrthoDB" id="8553at2157"/>
<dbReference type="EMBL" id="CP002408">
    <property type="protein sequence ID" value="AFU57153.1"/>
    <property type="molecule type" value="Genomic_DNA"/>
</dbReference>
<keyword evidence="7" id="KW-1185">Reference proteome</keyword>
<dbReference type="AlphaFoldDB" id="K0IEC6"/>
<dbReference type="GO" id="GO:0016020">
    <property type="term" value="C:membrane"/>
    <property type="evidence" value="ECO:0007669"/>
    <property type="project" value="UniProtKB-SubCell"/>
</dbReference>
<organism evidence="6 7">
    <name type="scientific">Nitrososphaera gargensis (strain Ga9.2)</name>
    <dbReference type="NCBI Taxonomy" id="1237085"/>
    <lineage>
        <taxon>Archaea</taxon>
        <taxon>Nitrososphaerota</taxon>
        <taxon>Nitrososphaeria</taxon>
        <taxon>Nitrososphaerales</taxon>
        <taxon>Nitrososphaeraceae</taxon>
        <taxon>Nitrososphaera</taxon>
    </lineage>
</organism>
<evidence type="ECO:0000256" key="4">
    <source>
        <dbReference type="ARBA" id="ARBA00023136"/>
    </source>
</evidence>
<dbReference type="STRING" id="1237085.Ngar_c02040"/>
<dbReference type="PANTHER" id="PTHR42198">
    <property type="entry name" value="INTEGRAL MEMBRANE PROTEIN"/>
    <property type="match status" value="1"/>
</dbReference>